<comment type="caution">
    <text evidence="10">The sequence shown here is derived from an EMBL/GenBank/DDBJ whole genome shotgun (WGS) entry which is preliminary data.</text>
</comment>
<dbReference type="Pfam" id="PF07963">
    <property type="entry name" value="N_methyl"/>
    <property type="match status" value="1"/>
</dbReference>
<dbReference type="InterPro" id="IPR045584">
    <property type="entry name" value="Pilin-like"/>
</dbReference>
<dbReference type="InterPro" id="IPR012902">
    <property type="entry name" value="N_methyl_site"/>
</dbReference>
<dbReference type="InterPro" id="IPR051621">
    <property type="entry name" value="T2SS_protein_J"/>
</dbReference>
<dbReference type="Pfam" id="PF11612">
    <property type="entry name" value="T2SSJ"/>
    <property type="match status" value="1"/>
</dbReference>
<dbReference type="GO" id="GO:0005886">
    <property type="term" value="C:plasma membrane"/>
    <property type="evidence" value="ECO:0007669"/>
    <property type="project" value="UniProtKB-SubCell"/>
</dbReference>
<dbReference type="GO" id="GO:0015627">
    <property type="term" value="C:type II protein secretion system complex"/>
    <property type="evidence" value="ECO:0007669"/>
    <property type="project" value="InterPro"/>
</dbReference>
<dbReference type="Gene3D" id="3.10.610.10">
    <property type="entry name" value="GSPII I/J protein-like"/>
    <property type="match status" value="1"/>
</dbReference>
<dbReference type="EMBL" id="JAGQFT020000016">
    <property type="protein sequence ID" value="MBS7458927.1"/>
    <property type="molecule type" value="Genomic_DNA"/>
</dbReference>
<keyword evidence="7" id="KW-0812">Transmembrane</keyword>
<sequence length="198" mass="21676">MMRRATARGFTLIETLVALVVFALVCAAGVGVMAWASDNRGVLHGRMERLAALQRSQVLLKADLSQAAPRRVRDVHGAPARTVFDGGRAGAPLLALTRRGWSNPDAEARASLQYVEYRLDGDRLERRVHRALDGGQAEPPQVLLDGVEAATVAFRFQGQWMDGWQGSPEDLPEAVRLDLELADIGVVRQLFLLPEGAW</sequence>
<keyword evidence="9" id="KW-0472">Membrane</keyword>
<dbReference type="GO" id="GO:0015628">
    <property type="term" value="P:protein secretion by the type II secretion system"/>
    <property type="evidence" value="ECO:0007669"/>
    <property type="project" value="InterPro"/>
</dbReference>
<proteinExistence type="inferred from homology"/>
<name>A0A8J8AYW6_9GAMM</name>
<dbReference type="AlphaFoldDB" id="A0A8J8AYW6"/>
<dbReference type="NCBIfam" id="TIGR02532">
    <property type="entry name" value="IV_pilin_GFxxxE"/>
    <property type="match status" value="1"/>
</dbReference>
<evidence type="ECO:0000256" key="4">
    <source>
        <dbReference type="ARBA" id="ARBA00022475"/>
    </source>
</evidence>
<evidence type="ECO:0000313" key="10">
    <source>
        <dbReference type="EMBL" id="MBR0563857.1"/>
    </source>
</evidence>
<dbReference type="Proteomes" id="UP000675747">
    <property type="component" value="Unassembled WGS sequence"/>
</dbReference>
<evidence type="ECO:0000256" key="2">
    <source>
        <dbReference type="ARBA" id="ARBA00011084"/>
    </source>
</evidence>
<accession>A0A8J8AYW6</accession>
<dbReference type="Gene3D" id="2.10.70.20">
    <property type="entry name" value="gspk-gspi-gspj complex like domains"/>
    <property type="match status" value="1"/>
</dbReference>
<comment type="subcellular location">
    <subcellularLocation>
        <location evidence="1">Cell inner membrane</location>
        <topology evidence="1">Single-pass membrane protein</topology>
    </subcellularLocation>
</comment>
<evidence type="ECO:0000256" key="5">
    <source>
        <dbReference type="ARBA" id="ARBA00022481"/>
    </source>
</evidence>
<evidence type="ECO:0000313" key="11">
    <source>
        <dbReference type="EMBL" id="MBS7458927.1"/>
    </source>
</evidence>
<organism evidence="10">
    <name type="scientific">Coralloluteibacterium stylophorae</name>
    <dbReference type="NCBI Taxonomy" id="1776034"/>
    <lineage>
        <taxon>Bacteria</taxon>
        <taxon>Pseudomonadati</taxon>
        <taxon>Pseudomonadota</taxon>
        <taxon>Gammaproteobacteria</taxon>
        <taxon>Lysobacterales</taxon>
        <taxon>Lysobacteraceae</taxon>
        <taxon>Coralloluteibacterium</taxon>
    </lineage>
</organism>
<keyword evidence="12" id="KW-1185">Reference proteome</keyword>
<evidence type="ECO:0000256" key="8">
    <source>
        <dbReference type="ARBA" id="ARBA00022989"/>
    </source>
</evidence>
<dbReference type="SUPFAM" id="SSF54523">
    <property type="entry name" value="Pili subunits"/>
    <property type="match status" value="1"/>
</dbReference>
<protein>
    <recommendedName>
        <fullName evidence="3">Type II secretion system protein J</fullName>
    </recommendedName>
</protein>
<dbReference type="EMBL" id="JAGQFT010000189">
    <property type="protein sequence ID" value="MBR0563857.1"/>
    <property type="molecule type" value="Genomic_DNA"/>
</dbReference>
<comment type="similarity">
    <text evidence="2">Belongs to the GSP J family.</text>
</comment>
<evidence type="ECO:0000256" key="1">
    <source>
        <dbReference type="ARBA" id="ARBA00004377"/>
    </source>
</evidence>
<dbReference type="NCBIfam" id="TIGR01711">
    <property type="entry name" value="gspJ"/>
    <property type="match status" value="1"/>
</dbReference>
<evidence type="ECO:0000256" key="7">
    <source>
        <dbReference type="ARBA" id="ARBA00022692"/>
    </source>
</evidence>
<keyword evidence="6" id="KW-0997">Cell inner membrane</keyword>
<dbReference type="PANTHER" id="PTHR39583:SF2">
    <property type="entry name" value="TYPE II SECRETION SYSTEM PROTEIN J"/>
    <property type="match status" value="1"/>
</dbReference>
<evidence type="ECO:0000313" key="12">
    <source>
        <dbReference type="Proteomes" id="UP000675747"/>
    </source>
</evidence>
<gene>
    <name evidence="10" type="primary">gspJ</name>
    <name evidence="11" type="ORF">KB893_017480</name>
    <name evidence="10" type="ORF">KB893_15255</name>
</gene>
<evidence type="ECO:0000256" key="9">
    <source>
        <dbReference type="ARBA" id="ARBA00023136"/>
    </source>
</evidence>
<evidence type="ECO:0000256" key="6">
    <source>
        <dbReference type="ARBA" id="ARBA00022519"/>
    </source>
</evidence>
<reference evidence="10" key="2">
    <citation type="submission" date="2021-04" db="EMBL/GenBank/DDBJ databases">
        <authorList>
            <person name="Karlyshev A.V."/>
        </authorList>
    </citation>
    <scope>NUCLEOTIDE SEQUENCE</scope>
    <source>
        <strain evidence="10">LMG 29479</strain>
    </source>
</reference>
<dbReference type="PANTHER" id="PTHR39583">
    <property type="entry name" value="TYPE II SECRETION SYSTEM PROTEIN J-RELATED"/>
    <property type="match status" value="1"/>
</dbReference>
<dbReference type="InterPro" id="IPR010055">
    <property type="entry name" value="T2SS_protein-GspJ"/>
</dbReference>
<keyword evidence="8" id="KW-1133">Transmembrane helix</keyword>
<dbReference type="RefSeq" id="WP_211927748.1">
    <property type="nucleotide sequence ID" value="NZ_JAGQFT020000016.1"/>
</dbReference>
<keyword evidence="5" id="KW-0488">Methylation</keyword>
<evidence type="ECO:0000256" key="3">
    <source>
        <dbReference type="ARBA" id="ARBA00021539"/>
    </source>
</evidence>
<reference evidence="11 12" key="1">
    <citation type="journal article" date="2021" name="Microbiol. Resour. Announc.">
        <title>Draft Genome Sequence of Coralloluteibacterium stylophorae LMG 29479T.</title>
        <authorList>
            <person name="Karlyshev A.V."/>
            <person name="Kudryashova E.B."/>
            <person name="Ariskina E.V."/>
            <person name="Conroy A.P."/>
            <person name="Abidueva E.Y."/>
        </authorList>
    </citation>
    <scope>NUCLEOTIDE SEQUENCE [LARGE SCALE GENOMIC DNA]</scope>
    <source>
        <strain evidence="11 12">LMG 29479</strain>
    </source>
</reference>
<keyword evidence="4" id="KW-1003">Cell membrane</keyword>